<keyword evidence="1" id="KW-0808">Transferase</keyword>
<dbReference type="KEGG" id="pfr:PFREUD_04730"/>
<protein>
    <submittedName>
        <fullName evidence="1">Kinase</fullName>
    </submittedName>
</protein>
<organism evidence="1 2">
    <name type="scientific">Propionibacterium freudenreichii subsp. shermanii (strain ATCC 9614 / DSM 4902 / CIP 103027 / NCIMB 8099 / CIRM-BIA1)</name>
    <dbReference type="NCBI Taxonomy" id="754252"/>
    <lineage>
        <taxon>Bacteria</taxon>
        <taxon>Bacillati</taxon>
        <taxon>Actinomycetota</taxon>
        <taxon>Actinomycetes</taxon>
        <taxon>Propionibacteriales</taxon>
        <taxon>Propionibacteriaceae</taxon>
        <taxon>Propionibacterium</taxon>
    </lineage>
</organism>
<proteinExistence type="predicted"/>
<evidence type="ECO:0000313" key="2">
    <source>
        <dbReference type="Proteomes" id="UP000000936"/>
    </source>
</evidence>
<sequence>MAARLIQHSPDPGSRHSVPMLIAMAGLRATGKSELAEQLATRMKAVLVQVDALEEAIIGAGIWRNEATTTAAYDAAAAVARANLRNGLDVIVDAANYKAETRALWVGLADELHVDHMFLVTTCSDQAEHQRRIEHHRANGDGSQLTWEQVIERNMKTAFWGDEPRLAIDTSKGLDVDHVMALVASFASDNQPVRISKGPRRGARRAQA</sequence>
<dbReference type="eggNOG" id="COG0645">
    <property type="taxonomic scope" value="Bacteria"/>
</dbReference>
<dbReference type="PANTHER" id="PTHR37807">
    <property type="entry name" value="OS07G0160300 PROTEIN"/>
    <property type="match status" value="1"/>
</dbReference>
<dbReference type="Gene3D" id="3.40.50.300">
    <property type="entry name" value="P-loop containing nucleotide triphosphate hydrolases"/>
    <property type="match status" value="1"/>
</dbReference>
<dbReference type="STRING" id="754252.PFREUD_04730"/>
<dbReference type="InterPro" id="IPR027417">
    <property type="entry name" value="P-loop_NTPase"/>
</dbReference>
<accession>D7GIT5</accession>
<keyword evidence="1" id="KW-0418">Kinase</keyword>
<reference evidence="1 2" key="1">
    <citation type="journal article" date="2010" name="PLoS ONE">
        <title>The complete genome of Propionibacterium freudenreichii CIRM-BIA1, a hardy actinobacterium with food and probiotic applications.</title>
        <authorList>
            <person name="Falentin H."/>
            <person name="Deutsch S.M."/>
            <person name="Jan G."/>
            <person name="Loux V."/>
            <person name="Thierry A."/>
            <person name="Parayre S."/>
            <person name="Maillard M.B."/>
            <person name="Dherbecourt J."/>
            <person name="Cousin F.J."/>
            <person name="Jardin J."/>
            <person name="Siguier P."/>
            <person name="Couloux A."/>
            <person name="Barbe V."/>
            <person name="Vacherie B."/>
            <person name="Wincker P."/>
            <person name="Gibrat J.F."/>
            <person name="Gaillardin C."/>
            <person name="Lortal S."/>
        </authorList>
    </citation>
    <scope>NUCLEOTIDE SEQUENCE [LARGE SCALE GENOMIC DNA]</scope>
    <source>
        <strain evidence="2">ATCC 9614 / DSM 4902 / CIP 103027 / NCIMB 8099 / CIRM-BIA1</strain>
    </source>
</reference>
<gene>
    <name evidence="1" type="ordered locus">PFREUD_04730</name>
</gene>
<evidence type="ECO:0000313" key="1">
    <source>
        <dbReference type="EMBL" id="CBL56007.1"/>
    </source>
</evidence>
<dbReference type="EMBL" id="FN806773">
    <property type="protein sequence ID" value="CBL56007.1"/>
    <property type="molecule type" value="Genomic_DNA"/>
</dbReference>
<dbReference type="PANTHER" id="PTHR37807:SF3">
    <property type="entry name" value="OS07G0160300 PROTEIN"/>
    <property type="match status" value="1"/>
</dbReference>
<keyword evidence="2" id="KW-1185">Reference proteome</keyword>
<dbReference type="Pfam" id="PF13671">
    <property type="entry name" value="AAA_33"/>
    <property type="match status" value="1"/>
</dbReference>
<dbReference type="HOGENOM" id="CLU_116774_0_1_11"/>
<dbReference type="GO" id="GO:0016301">
    <property type="term" value="F:kinase activity"/>
    <property type="evidence" value="ECO:0007669"/>
    <property type="project" value="UniProtKB-KW"/>
</dbReference>
<name>D7GIT5_PROFC</name>
<dbReference type="AlphaFoldDB" id="D7GIT5"/>
<dbReference type="Proteomes" id="UP000000936">
    <property type="component" value="Chromosome"/>
</dbReference>
<dbReference type="SUPFAM" id="SSF52540">
    <property type="entry name" value="P-loop containing nucleoside triphosphate hydrolases"/>
    <property type="match status" value="1"/>
</dbReference>